<evidence type="ECO:0000256" key="3">
    <source>
        <dbReference type="ARBA" id="ARBA00008661"/>
    </source>
</evidence>
<dbReference type="FunFam" id="3.90.550.50:FF:000001">
    <property type="entry name" value="Hexosyltransferase"/>
    <property type="match status" value="1"/>
</dbReference>
<dbReference type="Proteomes" id="UP000838412">
    <property type="component" value="Chromosome 12"/>
</dbReference>
<evidence type="ECO:0000256" key="6">
    <source>
        <dbReference type="ARBA" id="ARBA00022692"/>
    </source>
</evidence>
<dbReference type="GO" id="GO:0000139">
    <property type="term" value="C:Golgi membrane"/>
    <property type="evidence" value="ECO:0007669"/>
    <property type="project" value="UniProtKB-SubCell"/>
</dbReference>
<evidence type="ECO:0000256" key="5">
    <source>
        <dbReference type="ARBA" id="ARBA00022679"/>
    </source>
</evidence>
<name>A0A8J9YT38_BRALA</name>
<organism evidence="14 15">
    <name type="scientific">Branchiostoma lanceolatum</name>
    <name type="common">Common lancelet</name>
    <name type="synonym">Amphioxus lanceolatum</name>
    <dbReference type="NCBI Taxonomy" id="7740"/>
    <lineage>
        <taxon>Eukaryota</taxon>
        <taxon>Metazoa</taxon>
        <taxon>Chordata</taxon>
        <taxon>Cephalochordata</taxon>
        <taxon>Leptocardii</taxon>
        <taxon>Amphioxiformes</taxon>
        <taxon>Branchiostomatidae</taxon>
        <taxon>Branchiostoma</taxon>
    </lineage>
</organism>
<reference evidence="14" key="1">
    <citation type="submission" date="2022-01" db="EMBL/GenBank/DDBJ databases">
        <authorList>
            <person name="Braso-Vives M."/>
        </authorList>
    </citation>
    <scope>NUCLEOTIDE SEQUENCE</scope>
</reference>
<evidence type="ECO:0000256" key="1">
    <source>
        <dbReference type="ARBA" id="ARBA00004323"/>
    </source>
</evidence>
<evidence type="ECO:0000256" key="7">
    <source>
        <dbReference type="ARBA" id="ARBA00022968"/>
    </source>
</evidence>
<gene>
    <name evidence="14" type="primary">B3GALT1</name>
    <name evidence="14" type="ORF">BLAG_LOCUS4961</name>
</gene>
<dbReference type="PANTHER" id="PTHR11214:SF314">
    <property type="entry name" value="HEXOSYLTRANSFERASE"/>
    <property type="match status" value="1"/>
</dbReference>
<comment type="similarity">
    <text evidence="3 12">Belongs to the glycosyltransferase 31 family.</text>
</comment>
<dbReference type="AlphaFoldDB" id="A0A8J9YT38"/>
<evidence type="ECO:0000256" key="4">
    <source>
        <dbReference type="ARBA" id="ARBA00022676"/>
    </source>
</evidence>
<keyword evidence="7" id="KW-0735">Signal-anchor</keyword>
<evidence type="ECO:0000256" key="2">
    <source>
        <dbReference type="ARBA" id="ARBA00004922"/>
    </source>
</evidence>
<feature type="compositionally biased region" description="Basic and acidic residues" evidence="13">
    <location>
        <begin position="109"/>
        <end position="178"/>
    </location>
</feature>
<feature type="region of interest" description="Disordered" evidence="13">
    <location>
        <begin position="72"/>
        <end position="190"/>
    </location>
</feature>
<dbReference type="Pfam" id="PF01762">
    <property type="entry name" value="Galactosyl_T"/>
    <property type="match status" value="1"/>
</dbReference>
<keyword evidence="6" id="KW-0812">Transmembrane</keyword>
<dbReference type="OrthoDB" id="5957813at2759"/>
<comment type="subcellular location">
    <subcellularLocation>
        <location evidence="1 12">Golgi apparatus membrane</location>
        <topology evidence="1 12">Single-pass type II membrane protein</topology>
    </subcellularLocation>
</comment>
<accession>A0A8J9YT38</accession>
<keyword evidence="5" id="KW-0808">Transferase</keyword>
<comment type="pathway">
    <text evidence="2">Protein modification; protein glycosylation.</text>
</comment>
<dbReference type="Gene3D" id="3.90.550.50">
    <property type="match status" value="1"/>
</dbReference>
<dbReference type="PANTHER" id="PTHR11214">
    <property type="entry name" value="BETA-1,3-N-ACETYLGLUCOSAMINYLTRANSFERASE"/>
    <property type="match status" value="1"/>
</dbReference>
<proteinExistence type="inferred from homology"/>
<dbReference type="InterPro" id="IPR002659">
    <property type="entry name" value="Glyco_trans_31"/>
</dbReference>
<evidence type="ECO:0000256" key="12">
    <source>
        <dbReference type="RuleBase" id="RU363063"/>
    </source>
</evidence>
<dbReference type="GO" id="GO:0008499">
    <property type="term" value="F:N-acetyl-beta-D-glucosaminide beta-(1,3)-galactosyltransferase activity"/>
    <property type="evidence" value="ECO:0007669"/>
    <property type="project" value="TreeGrafter"/>
</dbReference>
<keyword evidence="15" id="KW-1185">Reference proteome</keyword>
<protein>
    <recommendedName>
        <fullName evidence="12">Hexosyltransferase</fullName>
        <ecNumber evidence="12">2.4.1.-</ecNumber>
    </recommendedName>
</protein>
<keyword evidence="10" id="KW-0472">Membrane</keyword>
<evidence type="ECO:0000256" key="9">
    <source>
        <dbReference type="ARBA" id="ARBA00023034"/>
    </source>
</evidence>
<keyword evidence="9 12" id="KW-0333">Golgi apparatus</keyword>
<evidence type="ECO:0000313" key="15">
    <source>
        <dbReference type="Proteomes" id="UP000838412"/>
    </source>
</evidence>
<sequence length="464" mass="53477">MKTMMKFQVLIAFCLVGTVFIFSYLHPEIYHFRRTNSSPAPSKRSQTVQDVLHNVQGSDSVNNTAGEAAPLLEGSHKTPLDNPYNASIPVSQGEEKDNEASNPENNEVIQKDDKEPPADEKETDNKEQEKEEKEEEKKEEEKKEEPPKEEQKEEPKEEPKEPEEKPVEKEPDIPEPKKSQIKSEIALNTEVESRSHINTHPYKLTMNHPEKCEDPNVFLIVIISTVHKNTENRKAIRDTWGSENSAPGVVIKRLFALGKTNDPNMQALVEKENEMYGDIIQEDFVDTYHNLTLKTVMCLRWVSNYCAHSKYFMKTDDDMYVSFANLAKVLQALPPEKARRMAMGYVITGAPIRNPKSKWYMPKETYPGNKYPPFCSGTGYIVSTDICGELYRTSLDMQYLYLEDVFVATCFEKIGVVPQGHKDFHNWRVGYNYCTYKRILTAHMVTPPEMIRIWKDQKAHNRRC</sequence>
<evidence type="ECO:0000256" key="11">
    <source>
        <dbReference type="ARBA" id="ARBA00023180"/>
    </source>
</evidence>
<evidence type="ECO:0000256" key="8">
    <source>
        <dbReference type="ARBA" id="ARBA00022989"/>
    </source>
</evidence>
<dbReference type="EC" id="2.4.1.-" evidence="12"/>
<evidence type="ECO:0000256" key="13">
    <source>
        <dbReference type="SAM" id="MobiDB-lite"/>
    </source>
</evidence>
<keyword evidence="8" id="KW-1133">Transmembrane helix</keyword>
<evidence type="ECO:0000256" key="10">
    <source>
        <dbReference type="ARBA" id="ARBA00023136"/>
    </source>
</evidence>
<dbReference type="GO" id="GO:0006493">
    <property type="term" value="P:protein O-linked glycosylation"/>
    <property type="evidence" value="ECO:0007669"/>
    <property type="project" value="TreeGrafter"/>
</dbReference>
<dbReference type="EMBL" id="OV696697">
    <property type="protein sequence ID" value="CAH1241225.1"/>
    <property type="molecule type" value="Genomic_DNA"/>
</dbReference>
<evidence type="ECO:0000313" key="14">
    <source>
        <dbReference type="EMBL" id="CAH1241225.1"/>
    </source>
</evidence>
<keyword evidence="11" id="KW-0325">Glycoprotein</keyword>
<keyword evidence="4 12" id="KW-0328">Glycosyltransferase</keyword>